<evidence type="ECO:0000256" key="4">
    <source>
        <dbReference type="PIRSR" id="PIRSR006278-1"/>
    </source>
</evidence>
<organism evidence="7 8">
    <name type="scientific">Prymnesium parvum</name>
    <name type="common">Toxic golden alga</name>
    <dbReference type="NCBI Taxonomy" id="97485"/>
    <lineage>
        <taxon>Eukaryota</taxon>
        <taxon>Haptista</taxon>
        <taxon>Haptophyta</taxon>
        <taxon>Prymnesiophyceae</taxon>
        <taxon>Prymnesiales</taxon>
        <taxon>Prymnesiaceae</taxon>
        <taxon>Prymnesium</taxon>
    </lineage>
</organism>
<dbReference type="InterPro" id="IPR001926">
    <property type="entry name" value="TrpB-like_PALP"/>
</dbReference>
<comment type="similarity">
    <text evidence="2">Belongs to the ACC deaminase/D-cysteine desulfhydrase family.</text>
</comment>
<evidence type="ECO:0000313" key="7">
    <source>
        <dbReference type="EMBL" id="KAL1503075.1"/>
    </source>
</evidence>
<protein>
    <recommendedName>
        <fullName evidence="6">Tryptophan synthase beta chain-like PALP domain-containing protein</fullName>
    </recommendedName>
</protein>
<sequence length="393" mass="41874">MTQTDGLGLRPLLAHVAYTPPGWARGMRAPLHGRIVLSHAPTPVMPWRCPALAELGVEWSIKRDDLSGLELSGNKARKLEFLLAEATAGGHDCIVTVGGMQSNHCRATAAAARLVGLEPHVVLLASDSKADDDPGLEGNLLVDRMLGATIHICAASDYFKAGGDLSAMKTIASEAAQQLRREGRNPYVIPVGASNALGTWGYVDAVEELRQQFRLDDGEALPFDHIVMTTGSAGSAAGVAIGAHLSGLGARVHAVCVNGSVDEKYAEIGAIGEDMCCWAAGEGSAKARELITIHDGAGRGYGVSQRAELEFAAQVGPASGVLFDPIYTGKGLYYFCEAAKRAPDQFRNTRVLWWHTGGMFAMWAKSAELQPLLPESQVRRLRLPHEPTRAGFS</sequence>
<dbReference type="EMBL" id="JBGBPQ010000022">
    <property type="protein sequence ID" value="KAL1503075.1"/>
    <property type="molecule type" value="Genomic_DNA"/>
</dbReference>
<evidence type="ECO:0000256" key="3">
    <source>
        <dbReference type="ARBA" id="ARBA00022898"/>
    </source>
</evidence>
<evidence type="ECO:0000256" key="1">
    <source>
        <dbReference type="ARBA" id="ARBA00001933"/>
    </source>
</evidence>
<dbReference type="GO" id="GO:0019148">
    <property type="term" value="F:D-cysteine desulfhydrase activity"/>
    <property type="evidence" value="ECO:0007669"/>
    <property type="project" value="TreeGrafter"/>
</dbReference>
<dbReference type="InterPro" id="IPR027278">
    <property type="entry name" value="ACCD_DCysDesulf"/>
</dbReference>
<keyword evidence="8" id="KW-1185">Reference proteome</keyword>
<feature type="modified residue" description="N6-(pyridoxal phosphate)lysine" evidence="5">
    <location>
        <position position="75"/>
    </location>
</feature>
<feature type="domain" description="Tryptophan synthase beta chain-like PALP" evidence="6">
    <location>
        <begin position="38"/>
        <end position="357"/>
    </location>
</feature>
<accession>A0AB34IM23</accession>
<dbReference type="SUPFAM" id="SSF53686">
    <property type="entry name" value="Tryptophan synthase beta subunit-like PLP-dependent enzymes"/>
    <property type="match status" value="1"/>
</dbReference>
<evidence type="ECO:0000313" key="8">
    <source>
        <dbReference type="Proteomes" id="UP001515480"/>
    </source>
</evidence>
<name>A0AB34IM23_PRYPA</name>
<dbReference type="Proteomes" id="UP001515480">
    <property type="component" value="Unassembled WGS sequence"/>
</dbReference>
<dbReference type="Pfam" id="PF00291">
    <property type="entry name" value="PALP"/>
    <property type="match status" value="1"/>
</dbReference>
<evidence type="ECO:0000256" key="5">
    <source>
        <dbReference type="PIRSR" id="PIRSR006278-2"/>
    </source>
</evidence>
<dbReference type="Gene3D" id="3.40.50.1100">
    <property type="match status" value="2"/>
</dbReference>
<gene>
    <name evidence="7" type="ORF">AB1Y20_011140</name>
</gene>
<dbReference type="InterPro" id="IPR036052">
    <property type="entry name" value="TrpB-like_PALP_sf"/>
</dbReference>
<feature type="active site" description="Nucleophile" evidence="4">
    <location>
        <position position="102"/>
    </location>
</feature>
<dbReference type="PANTHER" id="PTHR43780:SF2">
    <property type="entry name" value="1-AMINOCYCLOPROPANE-1-CARBOXYLATE DEAMINASE-RELATED"/>
    <property type="match status" value="1"/>
</dbReference>
<keyword evidence="3 5" id="KW-0663">Pyridoxal phosphate</keyword>
<comment type="cofactor">
    <cofactor evidence="1">
        <name>pyridoxal 5'-phosphate</name>
        <dbReference type="ChEBI" id="CHEBI:597326"/>
    </cofactor>
</comment>
<dbReference type="AlphaFoldDB" id="A0AB34IM23"/>
<dbReference type="PIRSF" id="PIRSF006278">
    <property type="entry name" value="ACCD_DCysDesulf"/>
    <property type="match status" value="1"/>
</dbReference>
<evidence type="ECO:0000259" key="6">
    <source>
        <dbReference type="Pfam" id="PF00291"/>
    </source>
</evidence>
<reference evidence="7 8" key="1">
    <citation type="journal article" date="2024" name="Science">
        <title>Giant polyketide synthase enzymes in the biosynthesis of giant marine polyether toxins.</title>
        <authorList>
            <person name="Fallon T.R."/>
            <person name="Shende V.V."/>
            <person name="Wierzbicki I.H."/>
            <person name="Pendleton A.L."/>
            <person name="Watervoot N.F."/>
            <person name="Auber R.P."/>
            <person name="Gonzalez D.J."/>
            <person name="Wisecaver J.H."/>
            <person name="Moore B.S."/>
        </authorList>
    </citation>
    <scope>NUCLEOTIDE SEQUENCE [LARGE SCALE GENOMIC DNA]</scope>
    <source>
        <strain evidence="7 8">12B1</strain>
    </source>
</reference>
<evidence type="ECO:0000256" key="2">
    <source>
        <dbReference type="ARBA" id="ARBA00008639"/>
    </source>
</evidence>
<dbReference type="PANTHER" id="PTHR43780">
    <property type="entry name" value="1-AMINOCYCLOPROPANE-1-CARBOXYLATE DEAMINASE-RELATED"/>
    <property type="match status" value="1"/>
</dbReference>
<proteinExistence type="inferred from homology"/>
<comment type="caution">
    <text evidence="7">The sequence shown here is derived from an EMBL/GenBank/DDBJ whole genome shotgun (WGS) entry which is preliminary data.</text>
</comment>